<comment type="pathway">
    <text evidence="2 7">Isoprenoid biosynthesis; isopentenyl diphosphate biosynthesis via DXP pathway; isopentenyl diphosphate from 1-deoxy-D-xylulose 5-phosphate: step 4/6.</text>
</comment>
<dbReference type="SUPFAM" id="SSF69765">
    <property type="entry name" value="IpsF-like"/>
    <property type="match status" value="1"/>
</dbReference>
<evidence type="ECO:0000313" key="10">
    <source>
        <dbReference type="EMBL" id="TGK22397.1"/>
    </source>
</evidence>
<feature type="binding site" evidence="7">
    <location>
        <begin position="136"/>
        <end position="139"/>
    </location>
    <ligand>
        <name>4-CDP-2-C-methyl-D-erythritol 2-phosphate</name>
        <dbReference type="ChEBI" id="CHEBI:57919"/>
    </ligand>
</feature>
<comment type="catalytic activity">
    <reaction evidence="1 7 8">
        <text>4-CDP-2-C-methyl-D-erythritol 2-phosphate = 2-C-methyl-D-erythritol 2,4-cyclic diphosphate + CMP</text>
        <dbReference type="Rhea" id="RHEA:23864"/>
        <dbReference type="ChEBI" id="CHEBI:57919"/>
        <dbReference type="ChEBI" id="CHEBI:58483"/>
        <dbReference type="ChEBI" id="CHEBI:60377"/>
        <dbReference type="EC" id="4.6.1.12"/>
    </reaction>
</comment>
<accession>A0A4R9GVL8</accession>
<keyword evidence="11" id="KW-1185">Reference proteome</keyword>
<comment type="caution">
    <text evidence="7">Lacks conserved residue(s) required for the propagation of feature annotation.</text>
</comment>
<evidence type="ECO:0000256" key="8">
    <source>
        <dbReference type="RuleBase" id="RU004395"/>
    </source>
</evidence>
<dbReference type="HAMAP" id="MF_00107">
    <property type="entry name" value="IspF"/>
    <property type="match status" value="1"/>
</dbReference>
<evidence type="ECO:0000256" key="4">
    <source>
        <dbReference type="ARBA" id="ARBA00022723"/>
    </source>
</evidence>
<gene>
    <name evidence="7" type="primary">ispF</name>
    <name evidence="10" type="ORF">EHO61_01045</name>
</gene>
<feature type="binding site" evidence="7">
    <location>
        <position position="46"/>
    </location>
    <ligand>
        <name>a divalent metal cation</name>
        <dbReference type="ChEBI" id="CHEBI:60240"/>
    </ligand>
</feature>
<dbReference type="PANTHER" id="PTHR43181:SF1">
    <property type="entry name" value="2-C-METHYL-D-ERYTHRITOL 2,4-CYCLODIPHOSPHATE SYNTHASE, CHLOROPLASTIC"/>
    <property type="match status" value="1"/>
</dbReference>
<dbReference type="PROSITE" id="PS01350">
    <property type="entry name" value="ISPF"/>
    <property type="match status" value="1"/>
</dbReference>
<feature type="binding site" evidence="7">
    <location>
        <begin position="38"/>
        <end position="39"/>
    </location>
    <ligand>
        <name>4-CDP-2-C-methyl-D-erythritol 2-phosphate</name>
        <dbReference type="ChEBI" id="CHEBI:57919"/>
    </ligand>
</feature>
<comment type="function">
    <text evidence="7">Involved in the biosynthesis of isopentenyl diphosphate (IPP) and dimethylallyl diphosphate (DMAPP), two major building blocks of isoprenoid compounds. Catalyzes the conversion of 4-diphosphocytidyl-2-C-methyl-D-erythritol 2-phosphate (CDP-ME2P) to 2-C-methyl-D-erythritol 2,4-cyclodiphosphate (ME-CPP) with a corresponding release of cytidine 5-monophosphate (CMP).</text>
</comment>
<dbReference type="InterPro" id="IPR003526">
    <property type="entry name" value="MECDP_synthase"/>
</dbReference>
<feature type="binding site" evidence="7">
    <location>
        <begin position="10"/>
        <end position="12"/>
    </location>
    <ligand>
        <name>4-CDP-2-C-methyl-D-erythritol 2-phosphate</name>
        <dbReference type="ChEBI" id="CHEBI:57919"/>
    </ligand>
</feature>
<dbReference type="GO" id="GO:0046872">
    <property type="term" value="F:metal ion binding"/>
    <property type="evidence" value="ECO:0007669"/>
    <property type="project" value="UniProtKB-KW"/>
</dbReference>
<evidence type="ECO:0000259" key="9">
    <source>
        <dbReference type="Pfam" id="PF02542"/>
    </source>
</evidence>
<keyword evidence="6 7" id="KW-0456">Lyase</keyword>
<feature type="binding site" evidence="7">
    <location>
        <begin position="65"/>
        <end position="69"/>
    </location>
    <ligand>
        <name>4-CDP-2-C-methyl-D-erythritol 2-phosphate</name>
        <dbReference type="ChEBI" id="CHEBI:57919"/>
    </ligand>
</feature>
<evidence type="ECO:0000256" key="6">
    <source>
        <dbReference type="ARBA" id="ARBA00023239"/>
    </source>
</evidence>
<evidence type="ECO:0000256" key="1">
    <source>
        <dbReference type="ARBA" id="ARBA00000200"/>
    </source>
</evidence>
<reference evidence="10" key="1">
    <citation type="journal article" date="2019" name="PLoS Negl. Trop. Dis.">
        <title>Revisiting the worldwide diversity of Leptospira species in the environment.</title>
        <authorList>
            <person name="Vincent A.T."/>
            <person name="Schiettekatte O."/>
            <person name="Bourhy P."/>
            <person name="Veyrier F.J."/>
            <person name="Picardeau M."/>
        </authorList>
    </citation>
    <scope>NUCLEOTIDE SEQUENCE [LARGE SCALE GENOMIC DNA]</scope>
    <source>
        <strain evidence="10">SCS5</strain>
    </source>
</reference>
<evidence type="ECO:0000256" key="7">
    <source>
        <dbReference type="HAMAP-Rule" id="MF_00107"/>
    </source>
</evidence>
<feature type="binding site" evidence="7">
    <location>
        <begin position="60"/>
        <end position="62"/>
    </location>
    <ligand>
        <name>4-CDP-2-C-methyl-D-erythritol 2-phosphate</name>
        <dbReference type="ChEBI" id="CHEBI:57919"/>
    </ligand>
</feature>
<dbReference type="NCBIfam" id="TIGR00151">
    <property type="entry name" value="ispF"/>
    <property type="match status" value="1"/>
</dbReference>
<feature type="domain" description="2-C-methyl-D-erythritol 2,4-cyclodiphosphate synthase" evidence="9">
    <location>
        <begin position="3"/>
        <end position="158"/>
    </location>
</feature>
<sequence>MTFRIGQGLDFHRLELNPSRDLILGGTLLESEYALVGHSDADIILHALADAILGALGLGDIGQYFPDTDPKFKNMNSRIILEKSLELMRTKGFELVNTDCTIIGERPKISPHRFRIQETLSGLLGLPQDCVSIKATTTEKMGAIGRQEGIGTICVVLLAKN</sequence>
<organism evidence="10 11">
    <name type="scientific">Leptospira fluminis</name>
    <dbReference type="NCBI Taxonomy" id="2484979"/>
    <lineage>
        <taxon>Bacteria</taxon>
        <taxon>Pseudomonadati</taxon>
        <taxon>Spirochaetota</taxon>
        <taxon>Spirochaetia</taxon>
        <taxon>Leptospirales</taxon>
        <taxon>Leptospiraceae</taxon>
        <taxon>Leptospira</taxon>
    </lineage>
</organism>
<dbReference type="GO" id="GO:0016114">
    <property type="term" value="P:terpenoid biosynthetic process"/>
    <property type="evidence" value="ECO:0007669"/>
    <property type="project" value="InterPro"/>
</dbReference>
<protein>
    <recommendedName>
        <fullName evidence="3 7">2-C-methyl-D-erythritol 2,4-cyclodiphosphate synthase</fullName>
        <shortName evidence="7">MECDP-synthase</shortName>
        <shortName evidence="7">MECPP-synthase</shortName>
        <shortName evidence="7">MECPS</shortName>
        <ecNumber evidence="3 7">4.6.1.12</ecNumber>
    </recommendedName>
</protein>
<feature type="site" description="Transition state stabilizer" evidence="7">
    <location>
        <position position="38"/>
    </location>
</feature>
<dbReference type="GO" id="GO:0008685">
    <property type="term" value="F:2-C-methyl-D-erythritol 2,4-cyclodiphosphate synthase activity"/>
    <property type="evidence" value="ECO:0007669"/>
    <property type="project" value="UniProtKB-UniRule"/>
</dbReference>
<dbReference type="Proteomes" id="UP000297855">
    <property type="component" value="Unassembled WGS sequence"/>
</dbReference>
<dbReference type="RefSeq" id="WP_135811782.1">
    <property type="nucleotide sequence ID" value="NZ_RQEV01000001.1"/>
</dbReference>
<dbReference type="UniPathway" id="UPA00056">
    <property type="reaction ID" value="UER00095"/>
</dbReference>
<evidence type="ECO:0000256" key="5">
    <source>
        <dbReference type="ARBA" id="ARBA00023229"/>
    </source>
</evidence>
<feature type="binding site" evidence="7">
    <location>
        <position position="12"/>
    </location>
    <ligand>
        <name>a divalent metal cation</name>
        <dbReference type="ChEBI" id="CHEBI:60240"/>
    </ligand>
</feature>
<name>A0A4R9GVL8_9LEPT</name>
<dbReference type="OrthoDB" id="9804336at2"/>
<comment type="subunit">
    <text evidence="7">Homotrimer.</text>
</comment>
<dbReference type="FunFam" id="3.30.1330.50:FF:000003">
    <property type="entry name" value="2-C-methyl-D-erythritol 2,4-cyclodiphosphate synthase"/>
    <property type="match status" value="1"/>
</dbReference>
<dbReference type="InterPro" id="IPR020555">
    <property type="entry name" value="MECDP_synthase_CS"/>
</dbReference>
<dbReference type="InterPro" id="IPR036571">
    <property type="entry name" value="MECDP_synthase_sf"/>
</dbReference>
<dbReference type="GO" id="GO:0019288">
    <property type="term" value="P:isopentenyl diphosphate biosynthetic process, methylerythritol 4-phosphate pathway"/>
    <property type="evidence" value="ECO:0007669"/>
    <property type="project" value="UniProtKB-UniRule"/>
</dbReference>
<proteinExistence type="inferred from homology"/>
<dbReference type="AlphaFoldDB" id="A0A4R9GVL8"/>
<comment type="cofactor">
    <cofactor evidence="7">
        <name>a divalent metal cation</name>
        <dbReference type="ChEBI" id="CHEBI:60240"/>
    </cofactor>
    <text evidence="7">Binds 1 divalent metal cation per subunit.</text>
</comment>
<keyword evidence="5 7" id="KW-0414">Isoprene biosynthesis</keyword>
<evidence type="ECO:0000256" key="3">
    <source>
        <dbReference type="ARBA" id="ARBA00012579"/>
    </source>
</evidence>
<keyword evidence="4 7" id="KW-0479">Metal-binding</keyword>
<evidence type="ECO:0000256" key="2">
    <source>
        <dbReference type="ARBA" id="ARBA00004709"/>
    </source>
</evidence>
<evidence type="ECO:0000313" key="11">
    <source>
        <dbReference type="Proteomes" id="UP000297855"/>
    </source>
</evidence>
<dbReference type="PANTHER" id="PTHR43181">
    <property type="entry name" value="2-C-METHYL-D-ERYTHRITOL 2,4-CYCLODIPHOSPHATE SYNTHASE, CHLOROPLASTIC"/>
    <property type="match status" value="1"/>
</dbReference>
<comment type="similarity">
    <text evidence="7 8">Belongs to the IspF family.</text>
</comment>
<dbReference type="EC" id="4.6.1.12" evidence="3 7"/>
<feature type="binding site" evidence="7">
    <location>
        <position position="10"/>
    </location>
    <ligand>
        <name>a divalent metal cation</name>
        <dbReference type="ChEBI" id="CHEBI:60240"/>
    </ligand>
</feature>
<dbReference type="Pfam" id="PF02542">
    <property type="entry name" value="YgbB"/>
    <property type="match status" value="1"/>
</dbReference>
<feature type="binding site" evidence="7">
    <location>
        <position position="146"/>
    </location>
    <ligand>
        <name>4-CDP-2-C-methyl-D-erythritol 2-phosphate</name>
        <dbReference type="ChEBI" id="CHEBI:57919"/>
    </ligand>
</feature>
<feature type="site" description="Transition state stabilizer" evidence="7">
    <location>
        <position position="137"/>
    </location>
</feature>
<dbReference type="CDD" id="cd00554">
    <property type="entry name" value="MECDP_synthase"/>
    <property type="match status" value="1"/>
</dbReference>
<dbReference type="Gene3D" id="3.30.1330.50">
    <property type="entry name" value="2-C-methyl-D-erythritol 2,4-cyclodiphosphate synthase"/>
    <property type="match status" value="1"/>
</dbReference>
<comment type="caution">
    <text evidence="10">The sequence shown here is derived from an EMBL/GenBank/DDBJ whole genome shotgun (WGS) entry which is preliminary data.</text>
</comment>
<dbReference type="EMBL" id="RQEV01000001">
    <property type="protein sequence ID" value="TGK22397.1"/>
    <property type="molecule type" value="Genomic_DNA"/>
</dbReference>